<feature type="transmembrane region" description="Helical" evidence="10">
    <location>
        <begin position="496"/>
        <end position="520"/>
    </location>
</feature>
<dbReference type="SUPFAM" id="SSF82866">
    <property type="entry name" value="Multidrug efflux transporter AcrB transmembrane domain"/>
    <property type="match status" value="1"/>
</dbReference>
<dbReference type="FunFam" id="3.30.1360.200:FF:000002">
    <property type="entry name" value="Preprotein translocase subunit SecD"/>
    <property type="match status" value="1"/>
</dbReference>
<dbReference type="GO" id="GO:0005886">
    <property type="term" value="C:plasma membrane"/>
    <property type="evidence" value="ECO:0007669"/>
    <property type="project" value="UniProtKB-SubCell"/>
</dbReference>
<dbReference type="Pfam" id="PF22599">
    <property type="entry name" value="SecDF_P1_head"/>
    <property type="match status" value="1"/>
</dbReference>
<dbReference type="PANTHER" id="PTHR30081">
    <property type="entry name" value="PROTEIN-EXPORT MEMBRANE PROTEIN SEC"/>
    <property type="match status" value="1"/>
</dbReference>
<dbReference type="STRING" id="631454.N177_3622"/>
<evidence type="ECO:0000256" key="5">
    <source>
        <dbReference type="ARBA" id="ARBA00022692"/>
    </source>
</evidence>
<dbReference type="GO" id="GO:0065002">
    <property type="term" value="P:intracellular protein transmembrane transport"/>
    <property type="evidence" value="ECO:0007669"/>
    <property type="project" value="UniProtKB-UniRule"/>
</dbReference>
<evidence type="ECO:0000313" key="15">
    <source>
        <dbReference type="Proteomes" id="UP000017819"/>
    </source>
</evidence>
<feature type="domain" description="Protein export membrane protein SecD/SecF C-terminal" evidence="11">
    <location>
        <begin position="355"/>
        <end position="525"/>
    </location>
</feature>
<evidence type="ECO:0000256" key="8">
    <source>
        <dbReference type="ARBA" id="ARBA00023010"/>
    </source>
</evidence>
<dbReference type="Gene3D" id="3.30.70.3400">
    <property type="match status" value="2"/>
</dbReference>
<dbReference type="InterPro" id="IPR022646">
    <property type="entry name" value="SecD/SecF_CS"/>
</dbReference>
<evidence type="ECO:0000256" key="1">
    <source>
        <dbReference type="ARBA" id="ARBA00004651"/>
    </source>
</evidence>
<evidence type="ECO:0000259" key="12">
    <source>
        <dbReference type="Pfam" id="PF21760"/>
    </source>
</evidence>
<dbReference type="InterPro" id="IPR022813">
    <property type="entry name" value="SecD/SecF_arch_bac"/>
</dbReference>
<keyword evidence="8 10" id="KW-0811">Translocation</keyword>
<dbReference type="Proteomes" id="UP000017819">
    <property type="component" value="Unassembled WGS sequence"/>
</dbReference>
<evidence type="ECO:0000313" key="14">
    <source>
        <dbReference type="EMBL" id="ESR23554.1"/>
    </source>
</evidence>
<keyword evidence="9 10" id="KW-0472">Membrane</keyword>
<dbReference type="Pfam" id="PF21760">
    <property type="entry name" value="SecD_1st"/>
    <property type="match status" value="1"/>
</dbReference>
<dbReference type="Pfam" id="PF02355">
    <property type="entry name" value="SecD_SecF_C"/>
    <property type="match status" value="1"/>
</dbReference>
<dbReference type="PATRIC" id="fig|631454.5.peg.3583"/>
<dbReference type="PRINTS" id="PR00702">
    <property type="entry name" value="ACRIFLAVINRP"/>
</dbReference>
<dbReference type="InterPro" id="IPR054384">
    <property type="entry name" value="SecDF_P1_head"/>
</dbReference>
<dbReference type="AlphaFoldDB" id="V4RDV0"/>
<dbReference type="GO" id="GO:0043952">
    <property type="term" value="P:protein transport by the Sec complex"/>
    <property type="evidence" value="ECO:0007669"/>
    <property type="project" value="UniProtKB-UniRule"/>
</dbReference>
<reference evidence="14 15" key="1">
    <citation type="journal article" date="2014" name="Genome Announc.">
        <title>Draft Genome Sequence of Lutibaculum baratangense Strain AMV1T, Isolated from a Mud Volcano in Andamans, India.</title>
        <authorList>
            <person name="Singh A."/>
            <person name="Sreenivas A."/>
            <person name="Sathyanarayana Reddy G."/>
            <person name="Pinnaka A.K."/>
            <person name="Shivaji S."/>
        </authorList>
    </citation>
    <scope>NUCLEOTIDE SEQUENCE [LARGE SCALE GENOMIC DNA]</scope>
    <source>
        <strain evidence="14 15">AMV1</strain>
    </source>
</reference>
<dbReference type="PANTHER" id="PTHR30081:SF1">
    <property type="entry name" value="PROTEIN TRANSLOCASE SUBUNIT SECD"/>
    <property type="match status" value="1"/>
</dbReference>
<dbReference type="RefSeq" id="WP_023433740.1">
    <property type="nucleotide sequence ID" value="NZ_AWXZ01000039.1"/>
</dbReference>
<comment type="caution">
    <text evidence="14">The sequence shown here is derived from an EMBL/GenBank/DDBJ whole genome shotgun (WGS) entry which is preliminary data.</text>
</comment>
<evidence type="ECO:0000259" key="11">
    <source>
        <dbReference type="Pfam" id="PF02355"/>
    </source>
</evidence>
<keyword evidence="5 10" id="KW-0812">Transmembrane</keyword>
<evidence type="ECO:0000256" key="2">
    <source>
        <dbReference type="ARBA" id="ARBA00022448"/>
    </source>
</evidence>
<dbReference type="NCBIfam" id="TIGR00916">
    <property type="entry name" value="2A0604s01"/>
    <property type="match status" value="1"/>
</dbReference>
<dbReference type="Gene3D" id="1.20.1640.10">
    <property type="entry name" value="Multidrug efflux transporter AcrB transmembrane domain"/>
    <property type="match status" value="1"/>
</dbReference>
<sequence length="534" mass="57585">MLHFSRWKIAVTLLICLVGILATIPNFFSRETVAEWPGFMPTRQLTLGLDLQGGSHILLGVDTQAVVGERLATLRDDVRDTLRQARIGYTGLGVEGNRVQVRVRDQESFDEARRRLRELAAPVGSLFGDTSGNDIEVSSGDGGLLFVQLTEAGLNQRVSSAVEQSIEIVRRRIDELGTTEPTIQRQGLDRILVQVPGLQDPARLKALIGQTAKLTFHLVDVNTPVNDALQGRVPPDSEILYTQDDPPQPVLVEKRVMVSGENLVDAQPGFDSRTNEPVVSFRFDTSGAQRFGRVTQQNVGRPFAIILDNEVISAPVIREPILGGSGQISGDFTVETANDLAILLRAGALPAPLDILEERTVGPGLGQDSIEAGATAAVIGTVLVISFMIAVYGLFGLFANIALVVNMFLIIGVLSLLQATLTLPGIAGIVLTIGMAVDANVLIYERIREEQRAGKSAIASIDSGYRLALSTILDANITTLIAAIILFYLGSGPIRGFAVTLAIGIVTTVFTAYLFNRLIVATWVRRRRPSAVPI</sequence>
<comment type="similarity">
    <text evidence="10">Belongs to the SecD/SecF family. SecD subfamily.</text>
</comment>
<dbReference type="GO" id="GO:0015450">
    <property type="term" value="F:protein-transporting ATPase activity"/>
    <property type="evidence" value="ECO:0007669"/>
    <property type="project" value="InterPro"/>
</dbReference>
<dbReference type="Pfam" id="PF07549">
    <property type="entry name" value="Sec_GG"/>
    <property type="match status" value="1"/>
</dbReference>
<dbReference type="FunFam" id="3.30.70.3400:FF:000006">
    <property type="entry name" value="Protein translocase subunit SecD"/>
    <property type="match status" value="1"/>
</dbReference>
<organism evidence="14 15">
    <name type="scientific">Lutibaculum baratangense AMV1</name>
    <dbReference type="NCBI Taxonomy" id="631454"/>
    <lineage>
        <taxon>Bacteria</taxon>
        <taxon>Pseudomonadati</taxon>
        <taxon>Pseudomonadota</taxon>
        <taxon>Alphaproteobacteria</taxon>
        <taxon>Hyphomicrobiales</taxon>
        <taxon>Tepidamorphaceae</taxon>
        <taxon>Lutibaculum</taxon>
    </lineage>
</organism>
<protein>
    <recommendedName>
        <fullName evidence="10">Protein translocase subunit SecD</fullName>
    </recommendedName>
</protein>
<accession>V4RDV0</accession>
<dbReference type="eggNOG" id="COG0342">
    <property type="taxonomic scope" value="Bacteria"/>
</dbReference>
<dbReference type="GO" id="GO:0006605">
    <property type="term" value="P:protein targeting"/>
    <property type="evidence" value="ECO:0007669"/>
    <property type="project" value="UniProtKB-UniRule"/>
</dbReference>
<dbReference type="Gene3D" id="3.30.1360.200">
    <property type="match status" value="1"/>
</dbReference>
<dbReference type="NCBIfam" id="TIGR01129">
    <property type="entry name" value="secD"/>
    <property type="match status" value="1"/>
</dbReference>
<comment type="subcellular location">
    <subcellularLocation>
        <location evidence="1 10">Cell membrane</location>
        <topology evidence="1 10">Multi-pass membrane protein</topology>
    </subcellularLocation>
</comment>
<comment type="subunit">
    <text evidence="10">Forms a complex with SecF. Part of the essential Sec protein translocation apparatus which comprises SecA, SecYEG and auxiliary proteins SecDF-YajC and YidC.</text>
</comment>
<feature type="transmembrane region" description="Helical" evidence="10">
    <location>
        <begin position="401"/>
        <end position="419"/>
    </location>
</feature>
<gene>
    <name evidence="10" type="primary">secD</name>
    <name evidence="14" type="ORF">N177_3622</name>
</gene>
<dbReference type="InterPro" id="IPR005791">
    <property type="entry name" value="SecD"/>
</dbReference>
<feature type="domain" description="SecDF P1 head subdomain" evidence="13">
    <location>
        <begin position="238"/>
        <end position="351"/>
    </location>
</feature>
<proteinExistence type="inferred from homology"/>
<evidence type="ECO:0000256" key="7">
    <source>
        <dbReference type="ARBA" id="ARBA00022989"/>
    </source>
</evidence>
<evidence type="ECO:0000256" key="6">
    <source>
        <dbReference type="ARBA" id="ARBA00022927"/>
    </source>
</evidence>
<feature type="transmembrane region" description="Helical" evidence="10">
    <location>
        <begin position="425"/>
        <end position="444"/>
    </location>
</feature>
<dbReference type="InterPro" id="IPR055344">
    <property type="entry name" value="SecD_SecF_C_bact"/>
</dbReference>
<evidence type="ECO:0000259" key="13">
    <source>
        <dbReference type="Pfam" id="PF22599"/>
    </source>
</evidence>
<dbReference type="InterPro" id="IPR001036">
    <property type="entry name" value="Acrflvin-R"/>
</dbReference>
<name>V4RDV0_9HYPH</name>
<dbReference type="InterPro" id="IPR048634">
    <property type="entry name" value="SecD_SecF_C"/>
</dbReference>
<keyword evidence="4" id="KW-0997">Cell inner membrane</keyword>
<comment type="caution">
    <text evidence="10">Lacks conserved residue(s) required for the propagation of feature annotation.</text>
</comment>
<dbReference type="OrthoDB" id="9805019at2"/>
<keyword evidence="7 10" id="KW-1133">Transmembrane helix</keyword>
<keyword evidence="6 10" id="KW-0653">Protein transport</keyword>
<dbReference type="FunFam" id="1.20.1640.10:FF:000004">
    <property type="entry name" value="Protein translocase subunit SecD"/>
    <property type="match status" value="1"/>
</dbReference>
<feature type="transmembrane region" description="Helical" evidence="10">
    <location>
        <begin position="465"/>
        <end position="490"/>
    </location>
</feature>
<evidence type="ECO:0000256" key="3">
    <source>
        <dbReference type="ARBA" id="ARBA00022475"/>
    </source>
</evidence>
<keyword evidence="3 10" id="KW-1003">Cell membrane</keyword>
<evidence type="ECO:0000256" key="10">
    <source>
        <dbReference type="HAMAP-Rule" id="MF_01463"/>
    </source>
</evidence>
<keyword evidence="15" id="KW-1185">Reference proteome</keyword>
<keyword evidence="2 10" id="KW-0813">Transport</keyword>
<dbReference type="EMBL" id="AWXZ01000039">
    <property type="protein sequence ID" value="ESR23554.1"/>
    <property type="molecule type" value="Genomic_DNA"/>
</dbReference>
<comment type="function">
    <text evidence="10">Part of the Sec protein translocase complex. Interacts with the SecYEG preprotein conducting channel. SecDF uses the proton motive force (PMF) to complete protein translocation after the ATP-dependent function of SecA.</text>
</comment>
<evidence type="ECO:0000256" key="4">
    <source>
        <dbReference type="ARBA" id="ARBA00022519"/>
    </source>
</evidence>
<feature type="transmembrane region" description="Helical" evidence="10">
    <location>
        <begin position="372"/>
        <end position="394"/>
    </location>
</feature>
<evidence type="ECO:0000256" key="9">
    <source>
        <dbReference type="ARBA" id="ARBA00023136"/>
    </source>
</evidence>
<dbReference type="HAMAP" id="MF_01463_B">
    <property type="entry name" value="SecD_B"/>
    <property type="match status" value="1"/>
</dbReference>
<feature type="domain" description="Protein translocase subunit SecDF P1" evidence="12">
    <location>
        <begin position="162"/>
        <end position="220"/>
    </location>
</feature>
<dbReference type="InterPro" id="IPR048631">
    <property type="entry name" value="SecD_1st"/>
</dbReference>